<evidence type="ECO:0000313" key="13">
    <source>
        <dbReference type="Proteomes" id="UP001610444"/>
    </source>
</evidence>
<keyword evidence="4 9" id="KW-0863">Zinc-finger</keyword>
<evidence type="ECO:0000256" key="4">
    <source>
        <dbReference type="ARBA" id="ARBA00022771"/>
    </source>
</evidence>
<evidence type="ECO:0000256" key="2">
    <source>
        <dbReference type="ARBA" id="ARBA00022723"/>
    </source>
</evidence>
<dbReference type="Pfam" id="PF04082">
    <property type="entry name" value="Fungal_trans"/>
    <property type="match status" value="1"/>
</dbReference>
<feature type="domain" description="C2H2-type" evidence="11">
    <location>
        <begin position="35"/>
        <end position="62"/>
    </location>
</feature>
<feature type="domain" description="C2H2-type" evidence="11">
    <location>
        <begin position="7"/>
        <end position="34"/>
    </location>
</feature>
<reference evidence="12 13" key="1">
    <citation type="submission" date="2024-07" db="EMBL/GenBank/DDBJ databases">
        <title>Section-level genome sequencing and comparative genomics of Aspergillus sections Usti and Cavernicolus.</title>
        <authorList>
            <consortium name="Lawrence Berkeley National Laboratory"/>
            <person name="Nybo J.L."/>
            <person name="Vesth T.C."/>
            <person name="Theobald S."/>
            <person name="Frisvad J.C."/>
            <person name="Larsen T.O."/>
            <person name="Kjaerboelling I."/>
            <person name="Rothschild-Mancinelli K."/>
            <person name="Lyhne E.K."/>
            <person name="Kogle M.E."/>
            <person name="Barry K."/>
            <person name="Clum A."/>
            <person name="Na H."/>
            <person name="Ledsgaard L."/>
            <person name="Lin J."/>
            <person name="Lipzen A."/>
            <person name="Kuo A."/>
            <person name="Riley R."/>
            <person name="Mondo S."/>
            <person name="LaButti K."/>
            <person name="Haridas S."/>
            <person name="Pangalinan J."/>
            <person name="Salamov A.A."/>
            <person name="Simmons B.A."/>
            <person name="Magnuson J.K."/>
            <person name="Chen J."/>
            <person name="Drula E."/>
            <person name="Henrissat B."/>
            <person name="Wiebenga A."/>
            <person name="Lubbers R.J."/>
            <person name="Gomes A.C."/>
            <person name="Macurrencykelacurrency M.R."/>
            <person name="Stajich J."/>
            <person name="Grigoriev I.V."/>
            <person name="Mortensen U.H."/>
            <person name="De vries R.P."/>
            <person name="Baker S.E."/>
            <person name="Andersen M.R."/>
        </authorList>
    </citation>
    <scope>NUCLEOTIDE SEQUENCE [LARGE SCALE GENOMIC DNA]</scope>
    <source>
        <strain evidence="12 13">CBS 756.74</strain>
    </source>
</reference>
<evidence type="ECO:0000259" key="11">
    <source>
        <dbReference type="PROSITE" id="PS50157"/>
    </source>
</evidence>
<dbReference type="PROSITE" id="PS00028">
    <property type="entry name" value="ZINC_FINGER_C2H2_1"/>
    <property type="match status" value="1"/>
</dbReference>
<dbReference type="PROSITE" id="PS50157">
    <property type="entry name" value="ZINC_FINGER_C2H2_2"/>
    <property type="match status" value="2"/>
</dbReference>
<dbReference type="InterPro" id="IPR007219">
    <property type="entry name" value="XnlR_reg_dom"/>
</dbReference>
<dbReference type="InterPro" id="IPR001138">
    <property type="entry name" value="Zn2Cys6_DnaBD"/>
</dbReference>
<dbReference type="RefSeq" id="XP_070904144.1">
    <property type="nucleotide sequence ID" value="XM_071048142.1"/>
</dbReference>
<dbReference type="CDD" id="cd00067">
    <property type="entry name" value="GAL4"/>
    <property type="match status" value="1"/>
</dbReference>
<dbReference type="PANTHER" id="PTHR40626:SF3">
    <property type="entry name" value="TRANSCRIPTION FACTOR WITH C2H2 AND ZN(2)-CYS(6) DNA BINDING DOMAIN (EUROFUNG)-RELATED"/>
    <property type="match status" value="1"/>
</dbReference>
<keyword evidence="13" id="KW-1185">Reference proteome</keyword>
<keyword evidence="6" id="KW-0805">Transcription regulation</keyword>
<proteinExistence type="predicted"/>
<keyword evidence="2" id="KW-0479">Metal-binding</keyword>
<organism evidence="12 13">
    <name type="scientific">Aspergillus pseudodeflectus</name>
    <dbReference type="NCBI Taxonomy" id="176178"/>
    <lineage>
        <taxon>Eukaryota</taxon>
        <taxon>Fungi</taxon>
        <taxon>Dikarya</taxon>
        <taxon>Ascomycota</taxon>
        <taxon>Pezizomycotina</taxon>
        <taxon>Eurotiomycetes</taxon>
        <taxon>Eurotiomycetidae</taxon>
        <taxon>Eurotiales</taxon>
        <taxon>Aspergillaceae</taxon>
        <taxon>Aspergillus</taxon>
        <taxon>Aspergillus subgen. Nidulantes</taxon>
    </lineage>
</organism>
<accession>A0ABR4L3V7</accession>
<dbReference type="Gene3D" id="3.30.160.60">
    <property type="entry name" value="Classic Zinc Finger"/>
    <property type="match status" value="2"/>
</dbReference>
<dbReference type="Pfam" id="PF00096">
    <property type="entry name" value="zf-C2H2"/>
    <property type="match status" value="1"/>
</dbReference>
<dbReference type="PROSITE" id="PS50048">
    <property type="entry name" value="ZN2_CY6_FUNGAL_2"/>
    <property type="match status" value="1"/>
</dbReference>
<sequence>MGTRSSYQCPICSKQYKRREHLQRHIASHTSNRPHQCSTCDSTFQRTDVLRRHIRTCSGRKSSQSSCPGRRRSCDRCIRLKKSCNSRQPCQRCTSQDVACCYSTSSSSRQPSERPIVDDLGGIGLDLDFGSFLDPPVPTTTMPPAVPGSFFPDLVDYSSLSWQDFLAMTAGGETLRTPPVLDTDSLRSLRFLDKFTSNTGFVASFDCGTEAQRHQVISSLHLRAMRPLDSSLGSGQQLSLTESLPASWIDDPLSLKTHQILLLVKEVVMIKPRNSAVTLDWSPVLEQMCLQFFSPASLRKFLQLYWSIWHPNVNFVHRPSFELLTAKPSVLATMALIGACVSPLPADNDNARMWFNCVEELVFIDQDFNSDLAISSSTAIGRHRHKIQSLQAAYMVCLYQTWEGDDASKRRVRRNRFATLVSTARDVGIPMARHTQYSRQQRHEFDWMDFAVREELVRLLTWIFLLDTAFIIFNNLPPRMVIKEMKMSTAVPEACFQALTGDECFEKLQLFLPPQSSYWKVSLCSAFQTLCKNNLAISARDGLASLGPLNLFVLASAIHSLIFQYRNSWDSLQLLPPIHNALNNWKSIWQQFTASLVPGMSPHVTVDHDNLQPDTMWKRVGFCSYCPEYWLLANLMTDMLTARNTTEALDEGRQNELERLEDGPLDSILNKYDQTSMRQVNDLILSLSDFRIAG</sequence>
<evidence type="ECO:0000256" key="1">
    <source>
        <dbReference type="ARBA" id="ARBA00004123"/>
    </source>
</evidence>
<dbReference type="SUPFAM" id="SSF57667">
    <property type="entry name" value="beta-beta-alpha zinc fingers"/>
    <property type="match status" value="1"/>
</dbReference>
<dbReference type="GeneID" id="98163306"/>
<evidence type="ECO:0000256" key="8">
    <source>
        <dbReference type="ARBA" id="ARBA00023242"/>
    </source>
</evidence>
<keyword evidence="3" id="KW-0677">Repeat</keyword>
<dbReference type="InterPro" id="IPR036236">
    <property type="entry name" value="Znf_C2H2_sf"/>
</dbReference>
<dbReference type="InterPro" id="IPR051059">
    <property type="entry name" value="VerF-like"/>
</dbReference>
<keyword evidence="5" id="KW-0862">Zinc</keyword>
<evidence type="ECO:0000259" key="10">
    <source>
        <dbReference type="PROSITE" id="PS50048"/>
    </source>
</evidence>
<dbReference type="Proteomes" id="UP001610444">
    <property type="component" value="Unassembled WGS sequence"/>
</dbReference>
<evidence type="ECO:0000256" key="9">
    <source>
        <dbReference type="PROSITE-ProRule" id="PRU00042"/>
    </source>
</evidence>
<protein>
    <recommendedName>
        <fullName evidence="14">Fungal-specific transcription factor domain-containing protein</fullName>
    </recommendedName>
</protein>
<comment type="caution">
    <text evidence="12">The sequence shown here is derived from an EMBL/GenBank/DDBJ whole genome shotgun (WGS) entry which is preliminary data.</text>
</comment>
<evidence type="ECO:0000256" key="5">
    <source>
        <dbReference type="ARBA" id="ARBA00022833"/>
    </source>
</evidence>
<dbReference type="EMBL" id="JBFXLR010000003">
    <property type="protein sequence ID" value="KAL2859210.1"/>
    <property type="molecule type" value="Genomic_DNA"/>
</dbReference>
<evidence type="ECO:0000256" key="6">
    <source>
        <dbReference type="ARBA" id="ARBA00023015"/>
    </source>
</evidence>
<feature type="domain" description="Zn(2)-C6 fungal-type" evidence="10">
    <location>
        <begin position="73"/>
        <end position="102"/>
    </location>
</feature>
<gene>
    <name evidence="12" type="ORF">BJX68DRAFT_276613</name>
</gene>
<dbReference type="InterPro" id="IPR013087">
    <property type="entry name" value="Znf_C2H2_type"/>
</dbReference>
<evidence type="ECO:0000256" key="3">
    <source>
        <dbReference type="ARBA" id="ARBA00022737"/>
    </source>
</evidence>
<keyword evidence="8" id="KW-0539">Nucleus</keyword>
<evidence type="ECO:0000256" key="7">
    <source>
        <dbReference type="ARBA" id="ARBA00023163"/>
    </source>
</evidence>
<comment type="subcellular location">
    <subcellularLocation>
        <location evidence="1">Nucleus</location>
    </subcellularLocation>
</comment>
<name>A0ABR4L3V7_9EURO</name>
<dbReference type="SMART" id="SM00355">
    <property type="entry name" value="ZnF_C2H2"/>
    <property type="match status" value="2"/>
</dbReference>
<dbReference type="PANTHER" id="PTHR40626">
    <property type="entry name" value="MIP31509P"/>
    <property type="match status" value="1"/>
</dbReference>
<keyword evidence="7" id="KW-0804">Transcription</keyword>
<evidence type="ECO:0008006" key="14">
    <source>
        <dbReference type="Google" id="ProtNLM"/>
    </source>
</evidence>
<dbReference type="CDD" id="cd12148">
    <property type="entry name" value="fungal_TF_MHR"/>
    <property type="match status" value="1"/>
</dbReference>
<evidence type="ECO:0000313" key="12">
    <source>
        <dbReference type="EMBL" id="KAL2859210.1"/>
    </source>
</evidence>